<gene>
    <name evidence="2" type="ORF">QE152_g10183</name>
</gene>
<sequence>MDIDTLNNIIMELYNVGFIVVAVVSDMGTKNMKLWAQVNIGHDKECFIEHPGNNELKIFVFADVPHLLKLVRNHFVPHLLKLVRNHFLDQGFYIDGKSITKDSIQKLLEVANSELTICPKINSSHLELTGPQRQRVRPAAQLLSRTVAKALEYCGTNNMLPATNWRDTSNFILMINDWFDVHNSTSKFCGNNPTKNAFGIDLDNQEKILDNISSTMEHFGQHFLHNGTDECRET</sequence>
<feature type="domain" description="Transposable element P transposase-like GTP-binding insertion" evidence="1">
    <location>
        <begin position="78"/>
        <end position="189"/>
    </location>
</feature>
<accession>A0AAW1LW03</accession>
<proteinExistence type="predicted"/>
<dbReference type="InterPro" id="IPR048366">
    <property type="entry name" value="TNP-like_GBD"/>
</dbReference>
<evidence type="ECO:0000313" key="3">
    <source>
        <dbReference type="Proteomes" id="UP001458880"/>
    </source>
</evidence>
<organism evidence="2 3">
    <name type="scientific">Popillia japonica</name>
    <name type="common">Japanese beetle</name>
    <dbReference type="NCBI Taxonomy" id="7064"/>
    <lineage>
        <taxon>Eukaryota</taxon>
        <taxon>Metazoa</taxon>
        <taxon>Ecdysozoa</taxon>
        <taxon>Arthropoda</taxon>
        <taxon>Hexapoda</taxon>
        <taxon>Insecta</taxon>
        <taxon>Pterygota</taxon>
        <taxon>Neoptera</taxon>
        <taxon>Endopterygota</taxon>
        <taxon>Coleoptera</taxon>
        <taxon>Polyphaga</taxon>
        <taxon>Scarabaeiformia</taxon>
        <taxon>Scarabaeidae</taxon>
        <taxon>Rutelinae</taxon>
        <taxon>Popillia</taxon>
    </lineage>
</organism>
<dbReference type="AlphaFoldDB" id="A0AAW1LW03"/>
<comment type="caution">
    <text evidence="2">The sequence shown here is derived from an EMBL/GenBank/DDBJ whole genome shotgun (WGS) entry which is preliminary data.</text>
</comment>
<name>A0AAW1LW03_POPJA</name>
<dbReference type="Pfam" id="PF21788">
    <property type="entry name" value="TNP-like_GBD"/>
    <property type="match status" value="1"/>
</dbReference>
<protein>
    <submittedName>
        <fullName evidence="2">Transposase protein</fullName>
    </submittedName>
</protein>
<reference evidence="2 3" key="1">
    <citation type="journal article" date="2024" name="BMC Genomics">
        <title>De novo assembly and annotation of Popillia japonica's genome with initial clues to its potential as an invasive pest.</title>
        <authorList>
            <person name="Cucini C."/>
            <person name="Boschi S."/>
            <person name="Funari R."/>
            <person name="Cardaioli E."/>
            <person name="Iannotti N."/>
            <person name="Marturano G."/>
            <person name="Paoli F."/>
            <person name="Bruttini M."/>
            <person name="Carapelli A."/>
            <person name="Frati F."/>
            <person name="Nardi F."/>
        </authorList>
    </citation>
    <scope>NUCLEOTIDE SEQUENCE [LARGE SCALE GENOMIC DNA]</scope>
    <source>
        <strain evidence="2">DMR45628</strain>
    </source>
</reference>
<evidence type="ECO:0000259" key="1">
    <source>
        <dbReference type="Pfam" id="PF21788"/>
    </source>
</evidence>
<dbReference type="EMBL" id="JASPKY010000091">
    <property type="protein sequence ID" value="KAK9738038.1"/>
    <property type="molecule type" value="Genomic_DNA"/>
</dbReference>
<evidence type="ECO:0000313" key="2">
    <source>
        <dbReference type="EMBL" id="KAK9738038.1"/>
    </source>
</evidence>
<dbReference type="Proteomes" id="UP001458880">
    <property type="component" value="Unassembled WGS sequence"/>
</dbReference>
<keyword evidence="3" id="KW-1185">Reference proteome</keyword>